<dbReference type="OMA" id="FGHLRQH"/>
<dbReference type="PANTHER" id="PTHR47591:SF13">
    <property type="entry name" value="OS02G0293900 PROTEIN"/>
    <property type="match status" value="1"/>
</dbReference>
<feature type="domain" description="C2H2-type" evidence="2">
    <location>
        <begin position="176"/>
        <end position="196"/>
    </location>
</feature>
<accession>A0A087GK11</accession>
<evidence type="ECO:0000313" key="4">
    <source>
        <dbReference type="Proteomes" id="UP000029120"/>
    </source>
</evidence>
<name>A0A087GK11_ARAAL</name>
<dbReference type="eggNOG" id="KOG1721">
    <property type="taxonomic scope" value="Eukaryota"/>
</dbReference>
<dbReference type="EMBL" id="CM002875">
    <property type="protein sequence ID" value="KFK30213.1"/>
    <property type="molecule type" value="Genomic_DNA"/>
</dbReference>
<proteinExistence type="predicted"/>
<reference evidence="4" key="1">
    <citation type="journal article" date="2015" name="Nat. Plants">
        <title>Genome expansion of Arabis alpina linked with retrotransposition and reduced symmetric DNA methylation.</title>
        <authorList>
            <person name="Willing E.M."/>
            <person name="Rawat V."/>
            <person name="Mandakova T."/>
            <person name="Maumus F."/>
            <person name="James G.V."/>
            <person name="Nordstroem K.J."/>
            <person name="Becker C."/>
            <person name="Warthmann N."/>
            <person name="Chica C."/>
            <person name="Szarzynska B."/>
            <person name="Zytnicki M."/>
            <person name="Albani M.C."/>
            <person name="Kiefer C."/>
            <person name="Bergonzi S."/>
            <person name="Castaings L."/>
            <person name="Mateos J.L."/>
            <person name="Berns M.C."/>
            <person name="Bujdoso N."/>
            <person name="Piofczyk T."/>
            <person name="de Lorenzo L."/>
            <person name="Barrero-Sicilia C."/>
            <person name="Mateos I."/>
            <person name="Piednoel M."/>
            <person name="Hagmann J."/>
            <person name="Chen-Min-Tao R."/>
            <person name="Iglesias-Fernandez R."/>
            <person name="Schuster S.C."/>
            <person name="Alonso-Blanco C."/>
            <person name="Roudier F."/>
            <person name="Carbonero P."/>
            <person name="Paz-Ares J."/>
            <person name="Davis S.J."/>
            <person name="Pecinka A."/>
            <person name="Quesneville H."/>
            <person name="Colot V."/>
            <person name="Lysak M.A."/>
            <person name="Weigel D."/>
            <person name="Coupland G."/>
            <person name="Schneeberger K."/>
        </authorList>
    </citation>
    <scope>NUCLEOTIDE SEQUENCE [LARGE SCALE GENOMIC DNA]</scope>
    <source>
        <strain evidence="4">cv. Pajares</strain>
    </source>
</reference>
<evidence type="ECO:0000259" key="2">
    <source>
        <dbReference type="PROSITE" id="PS00028"/>
    </source>
</evidence>
<feature type="compositionally biased region" description="Acidic residues" evidence="1">
    <location>
        <begin position="11"/>
        <end position="23"/>
    </location>
</feature>
<feature type="compositionally biased region" description="Acidic residues" evidence="1">
    <location>
        <begin position="233"/>
        <end position="242"/>
    </location>
</feature>
<organism evidence="3 4">
    <name type="scientific">Arabis alpina</name>
    <name type="common">Alpine rock-cress</name>
    <dbReference type="NCBI Taxonomy" id="50452"/>
    <lineage>
        <taxon>Eukaryota</taxon>
        <taxon>Viridiplantae</taxon>
        <taxon>Streptophyta</taxon>
        <taxon>Embryophyta</taxon>
        <taxon>Tracheophyta</taxon>
        <taxon>Spermatophyta</taxon>
        <taxon>Magnoliopsida</taxon>
        <taxon>eudicotyledons</taxon>
        <taxon>Gunneridae</taxon>
        <taxon>Pentapetalae</taxon>
        <taxon>rosids</taxon>
        <taxon>malvids</taxon>
        <taxon>Brassicales</taxon>
        <taxon>Brassicaceae</taxon>
        <taxon>Arabideae</taxon>
        <taxon>Arabis</taxon>
    </lineage>
</organism>
<dbReference type="PANTHER" id="PTHR47591">
    <property type="entry name" value="ZINC FINGER PROTEIN ZAT2-RELATED"/>
    <property type="match status" value="1"/>
</dbReference>
<sequence>MSNPEKAPMNTEEEIIDESYSECSDWSDLEEGEIRELVLALPALSVSERMNANEEIRQKAVVAAGLVVAAAQEAGVETGTVEPSVAAGTIEPAVSAGTIEPPLAMGTTGSAVATATTEPMIGGSGESGKKKKVGRPRKGDVAAKAGGSGEEGEVVKKARKKGSSTLTHPPEGPPICNICRKEFVSWKGVFGHLRSHKNRDYKGYQPPPTFNAAEEGFGLGTGGVDIDLNDPPMGEEEEEPSESESVPQFDLNMFPTHEEEEEEREGDKAD</sequence>
<dbReference type="GO" id="GO:0048235">
    <property type="term" value="P:pollen sperm cell differentiation"/>
    <property type="evidence" value="ECO:0007669"/>
    <property type="project" value="EnsemblPlants"/>
</dbReference>
<feature type="region of interest" description="Disordered" evidence="1">
    <location>
        <begin position="1"/>
        <end position="23"/>
    </location>
</feature>
<protein>
    <recommendedName>
        <fullName evidence="2">C2H2-type domain-containing protein</fullName>
    </recommendedName>
</protein>
<feature type="region of interest" description="Disordered" evidence="1">
    <location>
        <begin position="211"/>
        <end position="270"/>
    </location>
</feature>
<dbReference type="AlphaFoldDB" id="A0A087GK11"/>
<keyword evidence="4" id="KW-1185">Reference proteome</keyword>
<dbReference type="PROSITE" id="PS00028">
    <property type="entry name" value="ZINC_FINGER_C2H2_1"/>
    <property type="match status" value="1"/>
</dbReference>
<dbReference type="OrthoDB" id="6077919at2759"/>
<gene>
    <name evidence="3" type="ordered locus">AALP_Aa7g232500</name>
</gene>
<dbReference type="Proteomes" id="UP000029120">
    <property type="component" value="Chromosome 7"/>
</dbReference>
<dbReference type="Gramene" id="KFK30213">
    <property type="protein sequence ID" value="KFK30213"/>
    <property type="gene ID" value="AALP_AA7G232500"/>
</dbReference>
<evidence type="ECO:0000313" key="3">
    <source>
        <dbReference type="EMBL" id="KFK30213.1"/>
    </source>
</evidence>
<evidence type="ECO:0000256" key="1">
    <source>
        <dbReference type="SAM" id="MobiDB-lite"/>
    </source>
</evidence>
<dbReference type="InterPro" id="IPR013087">
    <property type="entry name" value="Znf_C2H2_type"/>
</dbReference>
<feature type="region of interest" description="Disordered" evidence="1">
    <location>
        <begin position="117"/>
        <end position="174"/>
    </location>
</feature>